<protein>
    <submittedName>
        <fullName evidence="2">Uncharacterized protein</fullName>
    </submittedName>
</protein>
<dbReference type="EMBL" id="BMPG01000001">
    <property type="protein sequence ID" value="GGL50193.1"/>
    <property type="molecule type" value="Genomic_DNA"/>
</dbReference>
<reference evidence="2" key="1">
    <citation type="journal article" date="2014" name="Int. J. Syst. Evol. Microbiol.">
        <title>Complete genome sequence of Corynebacterium casei LMG S-19264T (=DSM 44701T), isolated from a smear-ripened cheese.</title>
        <authorList>
            <consortium name="US DOE Joint Genome Institute (JGI-PGF)"/>
            <person name="Walter F."/>
            <person name="Albersmeier A."/>
            <person name="Kalinowski J."/>
            <person name="Ruckert C."/>
        </authorList>
    </citation>
    <scope>NUCLEOTIDE SEQUENCE</scope>
    <source>
        <strain evidence="2">JCM 19596</strain>
    </source>
</reference>
<feature type="transmembrane region" description="Helical" evidence="1">
    <location>
        <begin position="18"/>
        <end position="39"/>
    </location>
</feature>
<gene>
    <name evidence="2" type="ORF">GCM10009039_05460</name>
</gene>
<feature type="transmembrane region" description="Helical" evidence="1">
    <location>
        <begin position="46"/>
        <end position="65"/>
    </location>
</feature>
<proteinExistence type="predicted"/>
<dbReference type="Proteomes" id="UP000607197">
    <property type="component" value="Unassembled WGS sequence"/>
</dbReference>
<reference evidence="2" key="2">
    <citation type="submission" date="2020-09" db="EMBL/GenBank/DDBJ databases">
        <authorList>
            <person name="Sun Q."/>
            <person name="Ohkuma M."/>
        </authorList>
    </citation>
    <scope>NUCLEOTIDE SEQUENCE</scope>
    <source>
        <strain evidence="2">JCM 19596</strain>
    </source>
</reference>
<keyword evidence="1" id="KW-0812">Transmembrane</keyword>
<evidence type="ECO:0000256" key="1">
    <source>
        <dbReference type="SAM" id="Phobius"/>
    </source>
</evidence>
<keyword evidence="1" id="KW-1133">Transmembrane helix</keyword>
<dbReference type="RefSeq" id="WP_188975592.1">
    <property type="nucleotide sequence ID" value="NZ_BMPG01000001.1"/>
</dbReference>
<dbReference type="AlphaFoldDB" id="A0A830FGA5"/>
<organism evidence="2 3">
    <name type="scientific">Halocalculus aciditolerans</name>
    <dbReference type="NCBI Taxonomy" id="1383812"/>
    <lineage>
        <taxon>Archaea</taxon>
        <taxon>Methanobacteriati</taxon>
        <taxon>Methanobacteriota</taxon>
        <taxon>Stenosarchaea group</taxon>
        <taxon>Halobacteria</taxon>
        <taxon>Halobacteriales</taxon>
        <taxon>Halobacteriaceae</taxon>
        <taxon>Halocalculus</taxon>
    </lineage>
</organism>
<evidence type="ECO:0000313" key="2">
    <source>
        <dbReference type="EMBL" id="GGL50193.1"/>
    </source>
</evidence>
<dbReference type="OrthoDB" id="305986at2157"/>
<name>A0A830FGA5_9EURY</name>
<evidence type="ECO:0000313" key="3">
    <source>
        <dbReference type="Proteomes" id="UP000607197"/>
    </source>
</evidence>
<keyword evidence="3" id="KW-1185">Reference proteome</keyword>
<comment type="caution">
    <text evidence="2">The sequence shown here is derived from an EMBL/GenBank/DDBJ whole genome shotgun (WGS) entry which is preliminary data.</text>
</comment>
<accession>A0A830FGA5</accession>
<sequence length="87" mass="9919">MDFAVLRAYVDYFLPREILGPVVIVFSLESVVDGIFNLYVPDEYALLGWSVIFLASVVGVAYWGARDADVEELRDELEELRDETDDQ</sequence>
<keyword evidence="1" id="KW-0472">Membrane</keyword>